<organism evidence="1 2">
    <name type="scientific">Salmonella phage GSW6</name>
    <dbReference type="NCBI Taxonomy" id="3025422"/>
    <lineage>
        <taxon>Viruses</taxon>
        <taxon>Duplodnaviria</taxon>
        <taxon>Heunggongvirae</taxon>
        <taxon>Uroviricota</taxon>
        <taxon>Caudoviricetes</taxon>
        <taxon>Demerecviridae</taxon>
        <taxon>Markadamsvirinae</taxon>
        <taxon>Epseptimavirus</taxon>
        <taxon>Epseptimavirus GSW6</taxon>
    </lineage>
</organism>
<dbReference type="Proteomes" id="UP001217333">
    <property type="component" value="Segment"/>
</dbReference>
<protein>
    <submittedName>
        <fullName evidence="1">Uncharacterized protein</fullName>
    </submittedName>
</protein>
<proteinExistence type="predicted"/>
<name>A0AAE9YJP1_9CAUD</name>
<dbReference type="RefSeq" id="YP_012772489.1">
    <property type="nucleotide sequence ID" value="NC_111398.1"/>
</dbReference>
<reference evidence="1" key="1">
    <citation type="submission" date="2023-01" db="EMBL/GenBank/DDBJ databases">
        <authorList>
            <person name="Bringhurst R.M."/>
            <person name="Homer T.E."/>
        </authorList>
    </citation>
    <scope>NUCLEOTIDE SEQUENCE</scope>
</reference>
<evidence type="ECO:0000313" key="1">
    <source>
        <dbReference type="EMBL" id="WCX68742.1"/>
    </source>
</evidence>
<accession>A0AAE9YJP1</accession>
<keyword evidence="2" id="KW-1185">Reference proteome</keyword>
<sequence>MKELNLNSLVEVPASDSLLAYLRYEHEEYWRNYAKEYEGHATVAAFVEKRIEEYTDPRVKNGYITLPLWDVMNKFGASMSPSFEPFFTTILIDEKDLK</sequence>
<dbReference type="EMBL" id="OQ362005">
    <property type="protein sequence ID" value="WCX68742.1"/>
    <property type="molecule type" value="Genomic_DNA"/>
</dbReference>
<evidence type="ECO:0000313" key="2">
    <source>
        <dbReference type="Proteomes" id="UP001217333"/>
    </source>
</evidence>